<reference evidence="2 3" key="1">
    <citation type="submission" date="2011-08" db="EMBL/GenBank/DDBJ databases">
        <title>The Genome Sequence of Plasmodium vivax Mauritania I.</title>
        <authorList>
            <consortium name="The Broad Institute Genome Sequencing Platform"/>
            <consortium name="The Broad Institute Genome Sequencing Center for Infectious Disease"/>
            <person name="Neafsey D."/>
            <person name="Carlton J."/>
            <person name="Barnwell J."/>
            <person name="Collins W."/>
            <person name="Escalante A."/>
            <person name="Mullikin J."/>
            <person name="Saul A."/>
            <person name="Guigo R."/>
            <person name="Camara F."/>
            <person name="Young S.K."/>
            <person name="Zeng Q."/>
            <person name="Gargeya S."/>
            <person name="Fitzgerald M."/>
            <person name="Haas B."/>
            <person name="Abouelleil A."/>
            <person name="Alvarado L."/>
            <person name="Arachchi H.M."/>
            <person name="Berlin A."/>
            <person name="Brown A."/>
            <person name="Chapman S.B."/>
            <person name="Chen Z."/>
            <person name="Dunbar C."/>
            <person name="Freedman E."/>
            <person name="Gearin G."/>
            <person name="Gellesch M."/>
            <person name="Goldberg J."/>
            <person name="Griggs A."/>
            <person name="Gujja S."/>
            <person name="Heiman D."/>
            <person name="Howarth C."/>
            <person name="Larson L."/>
            <person name="Lui A."/>
            <person name="MacDonald P.J.P."/>
            <person name="Montmayeur A."/>
            <person name="Murphy C."/>
            <person name="Neiman D."/>
            <person name="Pearson M."/>
            <person name="Priest M."/>
            <person name="Roberts A."/>
            <person name="Saif S."/>
            <person name="Shea T."/>
            <person name="Shenoy N."/>
            <person name="Sisk P."/>
            <person name="Stolte C."/>
            <person name="Sykes S."/>
            <person name="Wortman J."/>
            <person name="Nusbaum C."/>
            <person name="Birren B."/>
        </authorList>
    </citation>
    <scope>NUCLEOTIDE SEQUENCE [LARGE SCALE GENOMIC DNA]</scope>
    <source>
        <strain evidence="2 3">Mauritania I</strain>
    </source>
</reference>
<gene>
    <name evidence="2" type="ORF">PVMG_04725</name>
</gene>
<organism evidence="2 3">
    <name type="scientific">Plasmodium vivax Mauritania I</name>
    <dbReference type="NCBI Taxonomy" id="1035515"/>
    <lineage>
        <taxon>Eukaryota</taxon>
        <taxon>Sar</taxon>
        <taxon>Alveolata</taxon>
        <taxon>Apicomplexa</taxon>
        <taxon>Aconoidasida</taxon>
        <taxon>Haemosporida</taxon>
        <taxon>Plasmodiidae</taxon>
        <taxon>Plasmodium</taxon>
        <taxon>Plasmodium (Plasmodium)</taxon>
    </lineage>
</organism>
<dbReference type="Proteomes" id="UP000053776">
    <property type="component" value="Unassembled WGS sequence"/>
</dbReference>
<keyword evidence="1" id="KW-0472">Membrane</keyword>
<feature type="transmembrane region" description="Helical" evidence="1">
    <location>
        <begin position="188"/>
        <end position="208"/>
    </location>
</feature>
<feature type="transmembrane region" description="Helical" evidence="1">
    <location>
        <begin position="154"/>
        <end position="176"/>
    </location>
</feature>
<evidence type="ECO:0000313" key="2">
    <source>
        <dbReference type="EMBL" id="KMZ95375.1"/>
    </source>
</evidence>
<dbReference type="AlphaFoldDB" id="A0A0J9TIC3"/>
<name>A0A0J9TIC3_PLAVI</name>
<evidence type="ECO:0000313" key="3">
    <source>
        <dbReference type="Proteomes" id="UP000053776"/>
    </source>
</evidence>
<protein>
    <recommendedName>
        <fullName evidence="4">Pv-fam-b protein</fullName>
    </recommendedName>
</protein>
<keyword evidence="1" id="KW-1133">Transmembrane helix</keyword>
<sequence length="219" mass="26020">MKGYSNLSFNKIFAYFILFWMCCYHNDDVYLQNFKYFSLLIFFIRITIIFLNNFRAIVNKSSDADNSRDTSLNTKFRRLLSNHEYENESIYNNLKEDKIPKMKTMKLKNEKILTKPNLLKRIDRFFEKNVFDKFNKINNIIGAKSISHGKCFITLLKILGLLYMVSIFVAFFRPFFSKGTISKNDNNLLLVLCVFLCISSLIYIYILIKIIKYLTTEKK</sequence>
<proteinExistence type="predicted"/>
<accession>A0A0J9TIC3</accession>
<evidence type="ECO:0000256" key="1">
    <source>
        <dbReference type="SAM" id="Phobius"/>
    </source>
</evidence>
<dbReference type="EMBL" id="KQ234986">
    <property type="protein sequence ID" value="KMZ95375.1"/>
    <property type="molecule type" value="Genomic_DNA"/>
</dbReference>
<keyword evidence="1" id="KW-0812">Transmembrane</keyword>
<evidence type="ECO:0008006" key="4">
    <source>
        <dbReference type="Google" id="ProtNLM"/>
    </source>
</evidence>
<feature type="transmembrane region" description="Helical" evidence="1">
    <location>
        <begin position="36"/>
        <end position="54"/>
    </location>
</feature>
<feature type="transmembrane region" description="Helical" evidence="1">
    <location>
        <begin position="12"/>
        <end position="30"/>
    </location>
</feature>